<dbReference type="Proteomes" id="UP000199470">
    <property type="component" value="Unassembled WGS sequence"/>
</dbReference>
<feature type="signal peptide" evidence="1">
    <location>
        <begin position="1"/>
        <end position="24"/>
    </location>
</feature>
<dbReference type="AlphaFoldDB" id="A0A1I4LH20"/>
<feature type="chain" id="PRO_5011630301" evidence="1">
    <location>
        <begin position="25"/>
        <end position="107"/>
    </location>
</feature>
<dbReference type="RefSeq" id="WP_093386936.1">
    <property type="nucleotide sequence ID" value="NZ_FOTW01000009.1"/>
</dbReference>
<reference evidence="2 3" key="1">
    <citation type="submission" date="2016-10" db="EMBL/GenBank/DDBJ databases">
        <authorList>
            <person name="de Groot N.N."/>
        </authorList>
    </citation>
    <scope>NUCLEOTIDE SEQUENCE [LARGE SCALE GENOMIC DNA]</scope>
    <source>
        <strain evidence="2 3">ATCC 43154</strain>
    </source>
</reference>
<dbReference type="EMBL" id="FOTW01000009">
    <property type="protein sequence ID" value="SFL90136.1"/>
    <property type="molecule type" value="Genomic_DNA"/>
</dbReference>
<keyword evidence="1" id="KW-0732">Signal</keyword>
<sequence>MQYPNQTMVAVCLALACAVAPAQAASQRFDVPAQSLRGVLDALSRQTGVQYFYIEASVSGVDSPGVRGHYAAALGAVLAWRCLPVLRDGQAFGAVALQPFNFFLRGQ</sequence>
<dbReference type="Gene3D" id="3.55.50.30">
    <property type="match status" value="1"/>
</dbReference>
<name>A0A1I4LH20_9BURK</name>
<evidence type="ECO:0000313" key="2">
    <source>
        <dbReference type="EMBL" id="SFL90136.1"/>
    </source>
</evidence>
<proteinExistence type="predicted"/>
<accession>A0A1I4LH20</accession>
<gene>
    <name evidence="2" type="ORF">SAMN02982985_01945</name>
</gene>
<dbReference type="SUPFAM" id="SSF74653">
    <property type="entry name" value="TolA/TonB C-terminal domain"/>
    <property type="match status" value="1"/>
</dbReference>
<organism evidence="2 3">
    <name type="scientific">Rugamonas rubra</name>
    <dbReference type="NCBI Taxonomy" id="758825"/>
    <lineage>
        <taxon>Bacteria</taxon>
        <taxon>Pseudomonadati</taxon>
        <taxon>Pseudomonadota</taxon>
        <taxon>Betaproteobacteria</taxon>
        <taxon>Burkholderiales</taxon>
        <taxon>Oxalobacteraceae</taxon>
        <taxon>Telluria group</taxon>
        <taxon>Rugamonas</taxon>
    </lineage>
</organism>
<keyword evidence="3" id="KW-1185">Reference proteome</keyword>
<protein>
    <submittedName>
        <fullName evidence="2">Uncharacterized protein</fullName>
    </submittedName>
</protein>
<dbReference type="OrthoDB" id="8724624at2"/>
<evidence type="ECO:0000313" key="3">
    <source>
        <dbReference type="Proteomes" id="UP000199470"/>
    </source>
</evidence>
<dbReference type="STRING" id="758825.SAMN02982985_01945"/>
<evidence type="ECO:0000256" key="1">
    <source>
        <dbReference type="SAM" id="SignalP"/>
    </source>
</evidence>